<dbReference type="AlphaFoldDB" id="A0A2P2KXU0"/>
<protein>
    <submittedName>
        <fullName evidence="2">Ferrochelatase-2ic-like</fullName>
    </submittedName>
</protein>
<evidence type="ECO:0000313" key="2">
    <source>
        <dbReference type="EMBL" id="MBX10539.1"/>
    </source>
</evidence>
<feature type="region of interest" description="Disordered" evidence="1">
    <location>
        <begin position="68"/>
        <end position="90"/>
    </location>
</feature>
<organism evidence="2">
    <name type="scientific">Rhizophora mucronata</name>
    <name type="common">Asiatic mangrove</name>
    <dbReference type="NCBI Taxonomy" id="61149"/>
    <lineage>
        <taxon>Eukaryota</taxon>
        <taxon>Viridiplantae</taxon>
        <taxon>Streptophyta</taxon>
        <taxon>Embryophyta</taxon>
        <taxon>Tracheophyta</taxon>
        <taxon>Spermatophyta</taxon>
        <taxon>Magnoliopsida</taxon>
        <taxon>eudicotyledons</taxon>
        <taxon>Gunneridae</taxon>
        <taxon>Pentapetalae</taxon>
        <taxon>rosids</taxon>
        <taxon>fabids</taxon>
        <taxon>Malpighiales</taxon>
        <taxon>Rhizophoraceae</taxon>
        <taxon>Rhizophora</taxon>
    </lineage>
</organism>
<proteinExistence type="predicted"/>
<sequence length="109" mass="11813">MPTYTFAGTCFSQRAFLKASACASVICRKGEPPPIEAYPSLLFGARTTDINWANGFWRKRNSLGSRMMSGSAKRLNKKGCTSSRVSGPPRFSNTTPILSSLIRGAAVTF</sequence>
<dbReference type="EMBL" id="GGEC01030055">
    <property type="protein sequence ID" value="MBX10539.1"/>
    <property type="molecule type" value="Transcribed_RNA"/>
</dbReference>
<feature type="compositionally biased region" description="Polar residues" evidence="1">
    <location>
        <begin position="79"/>
        <end position="90"/>
    </location>
</feature>
<accession>A0A2P2KXU0</accession>
<name>A0A2P2KXU0_RHIMU</name>
<evidence type="ECO:0000256" key="1">
    <source>
        <dbReference type="SAM" id="MobiDB-lite"/>
    </source>
</evidence>
<reference evidence="2" key="1">
    <citation type="submission" date="2018-02" db="EMBL/GenBank/DDBJ databases">
        <title>Rhizophora mucronata_Transcriptome.</title>
        <authorList>
            <person name="Meera S.P."/>
            <person name="Sreeshan A."/>
            <person name="Augustine A."/>
        </authorList>
    </citation>
    <scope>NUCLEOTIDE SEQUENCE</scope>
    <source>
        <tissue evidence="2">Leaf</tissue>
    </source>
</reference>